<dbReference type="AlphaFoldDB" id="A0A7W8E5E9"/>
<protein>
    <submittedName>
        <fullName evidence="7">NCS1 family nucleobase:cation symporter-1</fullName>
    </submittedName>
</protein>
<name>A0A7W8E5E9_9BACT</name>
<comment type="caution">
    <text evidence="7">The sequence shown here is derived from an EMBL/GenBank/DDBJ whole genome shotgun (WGS) entry which is preliminary data.</text>
</comment>
<dbReference type="CDD" id="cd11485">
    <property type="entry name" value="SLC-NCS1sbd_YbbW-like"/>
    <property type="match status" value="1"/>
</dbReference>
<feature type="transmembrane region" description="Helical" evidence="6">
    <location>
        <begin position="451"/>
        <end position="470"/>
    </location>
</feature>
<dbReference type="Proteomes" id="UP000540989">
    <property type="component" value="Unassembled WGS sequence"/>
</dbReference>
<feature type="transmembrane region" description="Helical" evidence="6">
    <location>
        <begin position="151"/>
        <end position="171"/>
    </location>
</feature>
<evidence type="ECO:0000256" key="3">
    <source>
        <dbReference type="ARBA" id="ARBA00022692"/>
    </source>
</evidence>
<feature type="transmembrane region" description="Helical" evidence="6">
    <location>
        <begin position="428"/>
        <end position="445"/>
    </location>
</feature>
<evidence type="ECO:0000256" key="1">
    <source>
        <dbReference type="ARBA" id="ARBA00004141"/>
    </source>
</evidence>
<comment type="subcellular location">
    <subcellularLocation>
        <location evidence="1">Membrane</location>
        <topology evidence="1">Multi-pass membrane protein</topology>
    </subcellularLocation>
</comment>
<keyword evidence="5 6" id="KW-0472">Membrane</keyword>
<dbReference type="GO" id="GO:0005886">
    <property type="term" value="C:plasma membrane"/>
    <property type="evidence" value="ECO:0007669"/>
    <property type="project" value="TreeGrafter"/>
</dbReference>
<evidence type="ECO:0000313" key="7">
    <source>
        <dbReference type="EMBL" id="MBB5059597.1"/>
    </source>
</evidence>
<feature type="transmembrane region" description="Helical" evidence="6">
    <location>
        <begin position="346"/>
        <end position="368"/>
    </location>
</feature>
<dbReference type="GO" id="GO:0015205">
    <property type="term" value="F:nucleobase transmembrane transporter activity"/>
    <property type="evidence" value="ECO:0007669"/>
    <property type="project" value="TreeGrafter"/>
</dbReference>
<keyword evidence="8" id="KW-1185">Reference proteome</keyword>
<dbReference type="Gene3D" id="1.10.4160.10">
    <property type="entry name" value="Hydantoin permease"/>
    <property type="match status" value="1"/>
</dbReference>
<dbReference type="PANTHER" id="PTHR30618">
    <property type="entry name" value="NCS1 FAMILY PURINE/PYRIMIDINE TRANSPORTER"/>
    <property type="match status" value="1"/>
</dbReference>
<evidence type="ECO:0000313" key="8">
    <source>
        <dbReference type="Proteomes" id="UP000540989"/>
    </source>
</evidence>
<dbReference type="InterPro" id="IPR001248">
    <property type="entry name" value="Pur-cyt_permease"/>
</dbReference>
<organism evidence="7 8">
    <name type="scientific">Granulicella aggregans</name>
    <dbReference type="NCBI Taxonomy" id="474949"/>
    <lineage>
        <taxon>Bacteria</taxon>
        <taxon>Pseudomonadati</taxon>
        <taxon>Acidobacteriota</taxon>
        <taxon>Terriglobia</taxon>
        <taxon>Terriglobales</taxon>
        <taxon>Acidobacteriaceae</taxon>
        <taxon>Granulicella</taxon>
    </lineage>
</organism>
<dbReference type="EMBL" id="JACHIP010000006">
    <property type="protein sequence ID" value="MBB5059597.1"/>
    <property type="molecule type" value="Genomic_DNA"/>
</dbReference>
<feature type="transmembrane region" description="Helical" evidence="6">
    <location>
        <begin position="38"/>
        <end position="62"/>
    </location>
</feature>
<keyword evidence="4 6" id="KW-1133">Transmembrane helix</keyword>
<gene>
    <name evidence="7" type="ORF">HDF16_004323</name>
</gene>
<reference evidence="7 8" key="1">
    <citation type="submission" date="2020-08" db="EMBL/GenBank/DDBJ databases">
        <title>Genomic Encyclopedia of Type Strains, Phase IV (KMG-V): Genome sequencing to study the core and pangenomes of soil and plant-associated prokaryotes.</title>
        <authorList>
            <person name="Whitman W."/>
        </authorList>
    </citation>
    <scope>NUCLEOTIDE SEQUENCE [LARGE SCALE GENOMIC DNA]</scope>
    <source>
        <strain evidence="7 8">M8UP14</strain>
    </source>
</reference>
<accession>A0A7W8E5E9</accession>
<evidence type="ECO:0000256" key="4">
    <source>
        <dbReference type="ARBA" id="ARBA00022989"/>
    </source>
</evidence>
<proteinExistence type="inferred from homology"/>
<dbReference type="InterPro" id="IPR045225">
    <property type="entry name" value="Uracil/uridine/allantoin_perm"/>
</dbReference>
<evidence type="ECO:0000256" key="6">
    <source>
        <dbReference type="SAM" id="Phobius"/>
    </source>
</evidence>
<keyword evidence="3 6" id="KW-0812">Transmembrane</keyword>
<evidence type="ECO:0000256" key="5">
    <source>
        <dbReference type="ARBA" id="ARBA00023136"/>
    </source>
</evidence>
<dbReference type="PANTHER" id="PTHR30618:SF0">
    <property type="entry name" value="PURINE-URACIL PERMEASE NCS1"/>
    <property type="match status" value="1"/>
</dbReference>
<feature type="transmembrane region" description="Helical" evidence="6">
    <location>
        <begin position="183"/>
        <end position="208"/>
    </location>
</feature>
<feature type="transmembrane region" description="Helical" evidence="6">
    <location>
        <begin position="68"/>
        <end position="87"/>
    </location>
</feature>
<feature type="transmembrane region" description="Helical" evidence="6">
    <location>
        <begin position="380"/>
        <end position="401"/>
    </location>
</feature>
<evidence type="ECO:0000256" key="2">
    <source>
        <dbReference type="ARBA" id="ARBA00008974"/>
    </source>
</evidence>
<dbReference type="RefSeq" id="WP_184221244.1">
    <property type="nucleotide sequence ID" value="NZ_JACHIP010000006.1"/>
</dbReference>
<dbReference type="Pfam" id="PF02133">
    <property type="entry name" value="Transp_cyt_pur"/>
    <property type="match status" value="1"/>
</dbReference>
<feature type="transmembrane region" description="Helical" evidence="6">
    <location>
        <begin position="228"/>
        <end position="247"/>
    </location>
</feature>
<comment type="similarity">
    <text evidence="2">Belongs to the purine-cytosine permease (2.A.39) family.</text>
</comment>
<feature type="transmembrane region" description="Helical" evidence="6">
    <location>
        <begin position="310"/>
        <end position="334"/>
    </location>
</feature>
<sequence>MSQGPRLRLRVHGVSNGLWNEDLAAIPKEDRTWGVYNYISLWTAMSVCIPTYMLASGLIAAGMTWKEALGTILLGNVIVLVPMILNAHAGAKYGIPFPVYVRASFGVLGANVPAMLRALVACGWFGIQCWIGGEALFRGAKIFLPGLGEGAIWWCFAVFWLLNMGVVWRGIETIKSLQVVGAPFMLVVGLSLLFWMVGRAGGFGVVLADAGAFRGMDEQAAGSDFWKIFVPSLTGIVGFWATVALNIPDFTRYARSQKAQMVGQAIGLPMAMTLYSFIGIAVTAATVIVTPDHKAIWNPIEVIASFHQPMVALVGLAALLLATLNTNLAANVVSPSNDFSNLRPNLISFRMGGLITGVLGVACMPWRLVADPERYLNGWLVGYSGLLGPIAGIMIVDYFVIRGQALNLDELYVRGGAYEYWAGYNRRALVALALGVAVALVGLFVPRLHWLYQYAWFVGFAVAALVYLMLMSGPDVRAMIPPNPLLLPVDGFEAESPMA</sequence>
<feature type="transmembrane region" description="Helical" evidence="6">
    <location>
        <begin position="268"/>
        <end position="290"/>
    </location>
</feature>
<feature type="transmembrane region" description="Helical" evidence="6">
    <location>
        <begin position="99"/>
        <end position="127"/>
    </location>
</feature>